<dbReference type="EMBL" id="GALX01004689">
    <property type="protein sequence ID" value="JAB63777.1"/>
    <property type="molecule type" value="Transcribed_RNA"/>
</dbReference>
<keyword evidence="7" id="KW-0695">RNA-directed DNA polymerase</keyword>
<keyword evidence="6" id="KW-0229">DNA integration</keyword>
<keyword evidence="3" id="KW-0255">Endonuclease</keyword>
<keyword evidence="8" id="KW-0239">DNA-directed DNA polymerase</keyword>
<gene>
    <name evidence="11" type="primary">COPIA</name>
</gene>
<feature type="non-terminal residue" evidence="11">
    <location>
        <position position="301"/>
    </location>
</feature>
<dbReference type="GO" id="GO:0003676">
    <property type="term" value="F:nucleic acid binding"/>
    <property type="evidence" value="ECO:0007669"/>
    <property type="project" value="InterPro"/>
</dbReference>
<dbReference type="GO" id="GO:0046872">
    <property type="term" value="F:metal ion binding"/>
    <property type="evidence" value="ECO:0007669"/>
    <property type="project" value="UniProtKB-KW"/>
</dbReference>
<protein>
    <submittedName>
        <fullName evidence="11">Copia protein</fullName>
    </submittedName>
</protein>
<dbReference type="PANTHER" id="PTHR42648">
    <property type="entry name" value="TRANSPOSASE, PUTATIVE-RELATED"/>
    <property type="match status" value="1"/>
</dbReference>
<dbReference type="InterPro" id="IPR012337">
    <property type="entry name" value="RNaseH-like_sf"/>
</dbReference>
<evidence type="ECO:0000259" key="10">
    <source>
        <dbReference type="PROSITE" id="PS50994"/>
    </source>
</evidence>
<evidence type="ECO:0000256" key="5">
    <source>
        <dbReference type="ARBA" id="ARBA00022842"/>
    </source>
</evidence>
<dbReference type="PROSITE" id="PS50994">
    <property type="entry name" value="INTEGRASE"/>
    <property type="match status" value="1"/>
</dbReference>
<evidence type="ECO:0000256" key="9">
    <source>
        <dbReference type="ARBA" id="ARBA00023172"/>
    </source>
</evidence>
<keyword evidence="4" id="KW-0378">Hydrolase</keyword>
<evidence type="ECO:0000256" key="7">
    <source>
        <dbReference type="ARBA" id="ARBA00022918"/>
    </source>
</evidence>
<dbReference type="GO" id="GO:0003887">
    <property type="term" value="F:DNA-directed DNA polymerase activity"/>
    <property type="evidence" value="ECO:0007669"/>
    <property type="project" value="UniProtKB-KW"/>
</dbReference>
<feature type="domain" description="Integrase catalytic" evidence="10">
    <location>
        <begin position="6"/>
        <end position="173"/>
    </location>
</feature>
<dbReference type="GO" id="GO:0016787">
    <property type="term" value="F:hydrolase activity"/>
    <property type="evidence" value="ECO:0007669"/>
    <property type="project" value="UniProtKB-KW"/>
</dbReference>
<dbReference type="InterPro" id="IPR039537">
    <property type="entry name" value="Retrotran_Ty1/copia-like"/>
</dbReference>
<evidence type="ECO:0000256" key="1">
    <source>
        <dbReference type="ARBA" id="ARBA00022722"/>
    </source>
</evidence>
<dbReference type="InterPro" id="IPR036397">
    <property type="entry name" value="RNaseH_sf"/>
</dbReference>
<dbReference type="Pfam" id="PF00665">
    <property type="entry name" value="rve"/>
    <property type="match status" value="1"/>
</dbReference>
<dbReference type="GO" id="GO:0006310">
    <property type="term" value="P:DNA recombination"/>
    <property type="evidence" value="ECO:0007669"/>
    <property type="project" value="UniProtKB-KW"/>
</dbReference>
<proteinExistence type="predicted"/>
<evidence type="ECO:0000256" key="3">
    <source>
        <dbReference type="ARBA" id="ARBA00022759"/>
    </source>
</evidence>
<sequence>AKDKTHITRPLFIIHSDVCGPITPPTIDNKNYFLIFVDGYTHYTVTYLLTYKSEVLKFFQDFVAKSEAHFNLKIVNLYCDNGREYLSNEFKNFCVQKGITYHLTVPHTPQQNAVAERMNRSITEKARAMVHGAELDKRFWGEAVLTATYLINITTTKAITSNKLPFELWHNKKPRLTDLKIFGSTVYIHNKTRKSKFDQKSVKGIMVGYASNGYKIFDVNTSKFIIARDVIFDEVNFKQSRPQLNLDGTFNDPPSYCSEINMPNPTSTVGKSQEKLAKVKIPVTGTGELKPVIGTGELKPV</sequence>
<dbReference type="InterPro" id="IPR001584">
    <property type="entry name" value="Integrase_cat-core"/>
</dbReference>
<evidence type="ECO:0000256" key="4">
    <source>
        <dbReference type="ARBA" id="ARBA00022801"/>
    </source>
</evidence>
<organism evidence="11">
    <name type="scientific">Anoplophora glabripennis</name>
    <name type="common">Asian longhorn beetle</name>
    <name type="synonym">Anoplophora nobilis</name>
    <dbReference type="NCBI Taxonomy" id="217634"/>
    <lineage>
        <taxon>Eukaryota</taxon>
        <taxon>Metazoa</taxon>
        <taxon>Ecdysozoa</taxon>
        <taxon>Arthropoda</taxon>
        <taxon>Hexapoda</taxon>
        <taxon>Insecta</taxon>
        <taxon>Pterygota</taxon>
        <taxon>Neoptera</taxon>
        <taxon>Endopterygota</taxon>
        <taxon>Coleoptera</taxon>
        <taxon>Polyphaga</taxon>
        <taxon>Cucujiformia</taxon>
        <taxon>Chrysomeloidea</taxon>
        <taxon>Cerambycidae</taxon>
        <taxon>Lamiinae</taxon>
        <taxon>Lamiini</taxon>
        <taxon>Anoplophora</taxon>
    </lineage>
</organism>
<name>V5GQ82_ANOGL</name>
<keyword evidence="8" id="KW-0548">Nucleotidyltransferase</keyword>
<evidence type="ECO:0000256" key="2">
    <source>
        <dbReference type="ARBA" id="ARBA00022723"/>
    </source>
</evidence>
<dbReference type="InterPro" id="IPR057670">
    <property type="entry name" value="SH3_retrovirus"/>
</dbReference>
<evidence type="ECO:0000256" key="8">
    <source>
        <dbReference type="ARBA" id="ARBA00022932"/>
    </source>
</evidence>
<keyword evidence="9" id="KW-0233">DNA recombination</keyword>
<reference evidence="11" key="1">
    <citation type="submission" date="2013-07" db="EMBL/GenBank/DDBJ databases">
        <title>Midgut Transcriptome Profiling of Anoplphora glabripennis, a Lignocellulose Degrading, Wood-Boring Cerambycid.</title>
        <authorList>
            <person name="Scully E.D."/>
            <person name="Hoover K."/>
            <person name="Carlson J.E."/>
            <person name="Tien M."/>
            <person name="Geib S.M."/>
        </authorList>
    </citation>
    <scope>NUCLEOTIDE SEQUENCE</scope>
</reference>
<keyword evidence="5" id="KW-0460">Magnesium</keyword>
<dbReference type="GO" id="GO:0003964">
    <property type="term" value="F:RNA-directed DNA polymerase activity"/>
    <property type="evidence" value="ECO:0007669"/>
    <property type="project" value="UniProtKB-KW"/>
</dbReference>
<dbReference type="GO" id="GO:0004519">
    <property type="term" value="F:endonuclease activity"/>
    <property type="evidence" value="ECO:0007669"/>
    <property type="project" value="UniProtKB-KW"/>
</dbReference>
<dbReference type="AlphaFoldDB" id="V5GQ82"/>
<dbReference type="GO" id="GO:0015074">
    <property type="term" value="P:DNA integration"/>
    <property type="evidence" value="ECO:0007669"/>
    <property type="project" value="UniProtKB-KW"/>
</dbReference>
<accession>V5GQ82</accession>
<dbReference type="Gene3D" id="3.30.420.10">
    <property type="entry name" value="Ribonuclease H-like superfamily/Ribonuclease H"/>
    <property type="match status" value="1"/>
</dbReference>
<evidence type="ECO:0000313" key="11">
    <source>
        <dbReference type="EMBL" id="JAB63777.1"/>
    </source>
</evidence>
<dbReference type="Pfam" id="PF25597">
    <property type="entry name" value="SH3_retrovirus"/>
    <property type="match status" value="1"/>
</dbReference>
<feature type="non-terminal residue" evidence="11">
    <location>
        <position position="1"/>
    </location>
</feature>
<keyword evidence="1" id="KW-0540">Nuclease</keyword>
<evidence type="ECO:0000256" key="6">
    <source>
        <dbReference type="ARBA" id="ARBA00022908"/>
    </source>
</evidence>
<keyword evidence="2" id="KW-0479">Metal-binding</keyword>
<dbReference type="PANTHER" id="PTHR42648:SF11">
    <property type="entry name" value="TRANSPOSON TY4-P GAG-POL POLYPROTEIN"/>
    <property type="match status" value="1"/>
</dbReference>
<keyword evidence="8" id="KW-0808">Transferase</keyword>
<dbReference type="SUPFAM" id="SSF53098">
    <property type="entry name" value="Ribonuclease H-like"/>
    <property type="match status" value="1"/>
</dbReference>